<feature type="compositionally biased region" description="Polar residues" evidence="1">
    <location>
        <begin position="429"/>
        <end position="442"/>
    </location>
</feature>
<dbReference type="Proteomes" id="UP000037510">
    <property type="component" value="Unassembled WGS sequence"/>
</dbReference>
<accession>A0A0L7K3X7</accession>
<dbReference type="STRING" id="104452.A0A0L7K3X7"/>
<feature type="domain" description="PiggyBac transposable element-derived protein" evidence="2">
    <location>
        <begin position="310"/>
        <end position="391"/>
    </location>
</feature>
<organism evidence="3 4">
    <name type="scientific">Operophtera brumata</name>
    <name type="common">Winter moth</name>
    <name type="synonym">Phalaena brumata</name>
    <dbReference type="NCBI Taxonomy" id="104452"/>
    <lineage>
        <taxon>Eukaryota</taxon>
        <taxon>Metazoa</taxon>
        <taxon>Ecdysozoa</taxon>
        <taxon>Arthropoda</taxon>
        <taxon>Hexapoda</taxon>
        <taxon>Insecta</taxon>
        <taxon>Pterygota</taxon>
        <taxon>Neoptera</taxon>
        <taxon>Endopterygota</taxon>
        <taxon>Lepidoptera</taxon>
        <taxon>Glossata</taxon>
        <taxon>Ditrysia</taxon>
        <taxon>Geometroidea</taxon>
        <taxon>Geometridae</taxon>
        <taxon>Larentiinae</taxon>
        <taxon>Operophtera</taxon>
    </lineage>
</organism>
<feature type="region of interest" description="Disordered" evidence="1">
    <location>
        <begin position="429"/>
        <end position="448"/>
    </location>
</feature>
<dbReference type="PANTHER" id="PTHR46599">
    <property type="entry name" value="PIGGYBAC TRANSPOSABLE ELEMENT-DERIVED PROTEIN 4"/>
    <property type="match status" value="1"/>
</dbReference>
<keyword evidence="4" id="KW-1185">Reference proteome</keyword>
<evidence type="ECO:0000313" key="4">
    <source>
        <dbReference type="Proteomes" id="UP000037510"/>
    </source>
</evidence>
<name>A0A0L7K3X7_OPEBR</name>
<evidence type="ECO:0000259" key="2">
    <source>
        <dbReference type="Pfam" id="PF13843"/>
    </source>
</evidence>
<feature type="compositionally biased region" description="Low complexity" evidence="1">
    <location>
        <begin position="108"/>
        <end position="119"/>
    </location>
</feature>
<dbReference type="Pfam" id="PF13843">
    <property type="entry name" value="DDE_Tnp_1_7"/>
    <property type="match status" value="2"/>
</dbReference>
<dbReference type="EMBL" id="JTDY01011934">
    <property type="protein sequence ID" value="KOB52358.1"/>
    <property type="molecule type" value="Genomic_DNA"/>
</dbReference>
<feature type="domain" description="PiggyBac transposable element-derived protein" evidence="2">
    <location>
        <begin position="205"/>
        <end position="307"/>
    </location>
</feature>
<feature type="compositionally biased region" description="Polar residues" evidence="1">
    <location>
        <begin position="83"/>
        <end position="101"/>
    </location>
</feature>
<feature type="compositionally biased region" description="Polar residues" evidence="1">
    <location>
        <begin position="53"/>
        <end position="69"/>
    </location>
</feature>
<gene>
    <name evidence="3" type="ORF">OBRU01_26036</name>
</gene>
<evidence type="ECO:0000256" key="1">
    <source>
        <dbReference type="SAM" id="MobiDB-lite"/>
    </source>
</evidence>
<feature type="compositionally biased region" description="Basic and acidic residues" evidence="1">
    <location>
        <begin position="1"/>
        <end position="17"/>
    </location>
</feature>
<dbReference type="AlphaFoldDB" id="A0A0L7K3X7"/>
<feature type="compositionally biased region" description="Polar residues" evidence="1">
    <location>
        <begin position="120"/>
        <end position="163"/>
    </location>
</feature>
<dbReference type="InterPro" id="IPR029526">
    <property type="entry name" value="PGBD"/>
</dbReference>
<reference evidence="3 4" key="1">
    <citation type="journal article" date="2015" name="Genome Biol. Evol.">
        <title>The genome of winter moth (Operophtera brumata) provides a genomic perspective on sexual dimorphism and phenology.</title>
        <authorList>
            <person name="Derks M.F."/>
            <person name="Smit S."/>
            <person name="Salis L."/>
            <person name="Schijlen E."/>
            <person name="Bossers A."/>
            <person name="Mateman C."/>
            <person name="Pijl A.S."/>
            <person name="de Ridder D."/>
            <person name="Groenen M.A."/>
            <person name="Visser M.E."/>
            <person name="Megens H.J."/>
        </authorList>
    </citation>
    <scope>NUCLEOTIDE SEQUENCE [LARGE SCALE GENOMIC DNA]</scope>
    <source>
        <strain evidence="3">WM2013NL</strain>
        <tissue evidence="3">Head and thorax</tissue>
    </source>
</reference>
<protein>
    <submittedName>
        <fullName evidence="3">PiggyBac transposable element-derived protein 4</fullName>
    </submittedName>
</protein>
<dbReference type="PANTHER" id="PTHR46599:SF3">
    <property type="entry name" value="PIGGYBAC TRANSPOSABLE ELEMENT-DERIVED PROTEIN 4"/>
    <property type="match status" value="1"/>
</dbReference>
<evidence type="ECO:0000313" key="3">
    <source>
        <dbReference type="EMBL" id="KOB52358.1"/>
    </source>
</evidence>
<feature type="region of interest" description="Disordered" evidence="1">
    <location>
        <begin position="1"/>
        <end position="163"/>
    </location>
</feature>
<comment type="caution">
    <text evidence="3">The sequence shown here is derived from an EMBL/GenBank/DDBJ whole genome shotgun (WGS) entry which is preliminary data.</text>
</comment>
<sequence>MSRKQTYTDEQLRKMLEESDYEEETQSNSSDSVENLYDDDSVADPDFLPSDFDISSVQVTGSPDNQVNMNDDDNIYDEAPLQPISSTLSTEVPLQTSSTLASDVPALSNSDSGDSTSSDEINTSVQAPTNSAPRTSVPRINTSVQAPTNSAPRTSVPRPTTDYQMKRHDENQGWNYDIQPLHREDFTCESSLHIDHIPENADVFTIFRLLVDDEVLDLMVQQTNLYAEQSIAANPGGRLTRWKPVTKEDIEKFMGIYLVTGIIRFPTLECYWKRDPIYYHPLMHMIKMSYNRFVSILRCWHFVDNTAERVLKWKDKRDVLMISTCHADEQTMTTGRHERLKPNMILDYNERKKGIDLSDELASYYSPIRKTLTWYKKIAVDVIFGVAVINALYLYKKLNPQNKRSLLQAQTDIVRKLVGVNIAPAVATPQQNSTAGSSQQRQHVPPSPAQHFLQMLDKKDGKLQRRRCAGCYERHRLTGKTAQAATNKAKRVSQICNICTKPYCLQCFQKVHV</sequence>
<proteinExistence type="predicted"/>